<feature type="transmembrane region" description="Helical" evidence="1">
    <location>
        <begin position="332"/>
        <end position="350"/>
    </location>
</feature>
<feature type="transmembrane region" description="Helical" evidence="1">
    <location>
        <begin position="362"/>
        <end position="388"/>
    </location>
</feature>
<evidence type="ECO:0000313" key="2">
    <source>
        <dbReference type="EMBL" id="HJD48586.1"/>
    </source>
</evidence>
<reference evidence="2" key="1">
    <citation type="journal article" date="2021" name="PeerJ">
        <title>Extensive microbial diversity within the chicken gut microbiome revealed by metagenomics and culture.</title>
        <authorList>
            <person name="Gilroy R."/>
            <person name="Ravi A."/>
            <person name="Getino M."/>
            <person name="Pursley I."/>
            <person name="Horton D.L."/>
            <person name="Alikhan N.F."/>
            <person name="Baker D."/>
            <person name="Gharbi K."/>
            <person name="Hall N."/>
            <person name="Watson M."/>
            <person name="Adriaenssens E.M."/>
            <person name="Foster-Nyarko E."/>
            <person name="Jarju S."/>
            <person name="Secka A."/>
            <person name="Antonio M."/>
            <person name="Oren A."/>
            <person name="Chaudhuri R.R."/>
            <person name="La Ragione R."/>
            <person name="Hildebrand F."/>
            <person name="Pallen M.J."/>
        </authorList>
    </citation>
    <scope>NUCLEOTIDE SEQUENCE</scope>
    <source>
        <strain evidence="2">5925</strain>
    </source>
</reference>
<dbReference type="EMBL" id="DWUR01000006">
    <property type="protein sequence ID" value="HJD48586.1"/>
    <property type="molecule type" value="Genomic_DNA"/>
</dbReference>
<evidence type="ECO:0000313" key="3">
    <source>
        <dbReference type="Proteomes" id="UP000823907"/>
    </source>
</evidence>
<dbReference type="AlphaFoldDB" id="A0A9D2UA14"/>
<reference evidence="2" key="2">
    <citation type="submission" date="2021-04" db="EMBL/GenBank/DDBJ databases">
        <authorList>
            <person name="Gilroy R."/>
        </authorList>
    </citation>
    <scope>NUCLEOTIDE SEQUENCE</scope>
    <source>
        <strain evidence="2">5925</strain>
    </source>
</reference>
<feature type="transmembrane region" description="Helical" evidence="1">
    <location>
        <begin position="304"/>
        <end position="326"/>
    </location>
</feature>
<evidence type="ECO:0000256" key="1">
    <source>
        <dbReference type="SAM" id="Phobius"/>
    </source>
</evidence>
<feature type="transmembrane region" description="Helical" evidence="1">
    <location>
        <begin position="177"/>
        <end position="202"/>
    </location>
</feature>
<comment type="caution">
    <text evidence="2">The sequence shown here is derived from an EMBL/GenBank/DDBJ whole genome shotgun (WGS) entry which is preliminary data.</text>
</comment>
<gene>
    <name evidence="2" type="ORF">H9907_00395</name>
</gene>
<name>A0A9D2UA14_9CORY</name>
<feature type="transmembrane region" description="Helical" evidence="1">
    <location>
        <begin position="408"/>
        <end position="428"/>
    </location>
</feature>
<organism evidence="2 3">
    <name type="scientific">Candidatus Corynebacterium intestinavium</name>
    <dbReference type="NCBI Taxonomy" id="2838531"/>
    <lineage>
        <taxon>Bacteria</taxon>
        <taxon>Bacillati</taxon>
        <taxon>Actinomycetota</taxon>
        <taxon>Actinomycetes</taxon>
        <taxon>Mycobacteriales</taxon>
        <taxon>Corynebacteriaceae</taxon>
        <taxon>Corynebacterium</taxon>
    </lineage>
</organism>
<keyword evidence="1" id="KW-0472">Membrane</keyword>
<feature type="transmembrane region" description="Helical" evidence="1">
    <location>
        <begin position="209"/>
        <end position="235"/>
    </location>
</feature>
<feature type="transmembrane region" description="Helical" evidence="1">
    <location>
        <begin position="255"/>
        <end position="283"/>
    </location>
</feature>
<feature type="transmembrane region" description="Helical" evidence="1">
    <location>
        <begin position="136"/>
        <end position="157"/>
    </location>
</feature>
<protein>
    <submittedName>
        <fullName evidence="2">Uncharacterized protein</fullName>
    </submittedName>
</protein>
<proteinExistence type="predicted"/>
<keyword evidence="1" id="KW-0812">Transmembrane</keyword>
<keyword evidence="1" id="KW-1133">Transmembrane helix</keyword>
<accession>A0A9D2UA14</accession>
<dbReference type="Proteomes" id="UP000823907">
    <property type="component" value="Unassembled WGS sequence"/>
</dbReference>
<sequence>MAKSPNLPPPCPPHPLLFCSVPAGVHGSGRKIGGKFEGDFLIAISISVPSTGKVINAAVADHVPVAELIPHLVDPEPGQLWELCRAVGVVAPEQSLAEAGIHAGEALALHCRKPAEPPAPPLEAADELSGDVGTNYAAWIVAAAVVLLAFRATPLWHPLDFHGAAHFGFQDAAAGGGVDLAVLLPLVFSAFAAVAVAALSLFDRRFVPVAAALGFATGLNVNVLVGCVVAALLVWRPGPVRVGTITAAVLAAINFWPPITALAAVVLLIYSGQLALAIAKVVIPRVPAAGVFRDPVANEAGPVVQVHSALVAAACAWLFASVVQLAPWGGPAPSLWTALLVVALVVAALSARGTRPFHANALAVMAGCSIVWLGHQVPWGVLALVLVTLPLVQISSPRVGRVVDALEAVAFCAAVPLALHGAGVFELIRGLG</sequence>